<reference evidence="11" key="1">
    <citation type="submission" date="2016-07" db="EMBL/GenBank/DDBJ databases">
        <title>Nontailed viruses are major unrecognized killers of bacteria in the ocean.</title>
        <authorList>
            <person name="Kauffman K."/>
            <person name="Hussain F."/>
            <person name="Yang J."/>
            <person name="Arevalo P."/>
            <person name="Brown J."/>
            <person name="Cutler M."/>
            <person name="Kelly L."/>
            <person name="Polz M.F."/>
        </authorList>
    </citation>
    <scope>NUCLEOTIDE SEQUENCE [LARGE SCALE GENOMIC DNA]</scope>
    <source>
        <strain evidence="11">10N.261.48.B5</strain>
    </source>
</reference>
<evidence type="ECO:0000256" key="8">
    <source>
        <dbReference type="RuleBase" id="RU362026"/>
    </source>
</evidence>
<gene>
    <name evidence="10" type="ORF">BCT54_00355</name>
</gene>
<comment type="catalytic activity">
    <reaction evidence="7">
        <text>a 2'-deoxycytidine in DNA + S-adenosyl-L-methionine = an N(4)-methyl-2'-deoxycytidine in DNA + S-adenosyl-L-homocysteine + H(+)</text>
        <dbReference type="Rhea" id="RHEA:16857"/>
        <dbReference type="Rhea" id="RHEA-COMP:11369"/>
        <dbReference type="Rhea" id="RHEA-COMP:13674"/>
        <dbReference type="ChEBI" id="CHEBI:15378"/>
        <dbReference type="ChEBI" id="CHEBI:57856"/>
        <dbReference type="ChEBI" id="CHEBI:59789"/>
        <dbReference type="ChEBI" id="CHEBI:85452"/>
        <dbReference type="ChEBI" id="CHEBI:137933"/>
        <dbReference type="EC" id="2.1.1.113"/>
    </reaction>
</comment>
<evidence type="ECO:0000259" key="9">
    <source>
        <dbReference type="Pfam" id="PF01555"/>
    </source>
</evidence>
<dbReference type="RefSeq" id="WP_102550813.1">
    <property type="nucleotide sequence ID" value="NZ_MCZF01000002.1"/>
</dbReference>
<dbReference type="EC" id="2.1.1.-" evidence="8"/>
<dbReference type="Proteomes" id="UP000235533">
    <property type="component" value="Unassembled WGS sequence"/>
</dbReference>
<comment type="caution">
    <text evidence="10">The sequence shown here is derived from an EMBL/GenBank/DDBJ whole genome shotgun (WGS) entry which is preliminary data.</text>
</comment>
<keyword evidence="2" id="KW-0489">Methyltransferase</keyword>
<dbReference type="PROSITE" id="PS00093">
    <property type="entry name" value="N4_MTASE"/>
    <property type="match status" value="1"/>
</dbReference>
<evidence type="ECO:0000313" key="11">
    <source>
        <dbReference type="Proteomes" id="UP000235533"/>
    </source>
</evidence>
<evidence type="ECO:0000256" key="5">
    <source>
        <dbReference type="ARBA" id="ARBA00022747"/>
    </source>
</evidence>
<evidence type="ECO:0000256" key="4">
    <source>
        <dbReference type="ARBA" id="ARBA00022691"/>
    </source>
</evidence>
<protein>
    <recommendedName>
        <fullName evidence="8">Methyltransferase</fullName>
        <ecNumber evidence="8">2.1.1.-</ecNumber>
    </recommendedName>
</protein>
<dbReference type="GO" id="GO:0015667">
    <property type="term" value="F:site-specific DNA-methyltransferase (cytosine-N4-specific) activity"/>
    <property type="evidence" value="ECO:0007669"/>
    <property type="project" value="UniProtKB-EC"/>
</dbReference>
<dbReference type="SUPFAM" id="SSF53335">
    <property type="entry name" value="S-adenosyl-L-methionine-dependent methyltransferases"/>
    <property type="match status" value="2"/>
</dbReference>
<evidence type="ECO:0000256" key="1">
    <source>
        <dbReference type="ARBA" id="ARBA00010203"/>
    </source>
</evidence>
<dbReference type="InterPro" id="IPR017985">
    <property type="entry name" value="MeTrfase_CN4_CS"/>
</dbReference>
<dbReference type="InterPro" id="IPR001091">
    <property type="entry name" value="RM_Methyltransferase"/>
</dbReference>
<dbReference type="Pfam" id="PF01555">
    <property type="entry name" value="N6_N4_Mtase"/>
    <property type="match status" value="1"/>
</dbReference>
<evidence type="ECO:0000256" key="7">
    <source>
        <dbReference type="ARBA" id="ARBA00049120"/>
    </source>
</evidence>
<comment type="similarity">
    <text evidence="1">Belongs to the N(4)/N(6)-methyltransferase family. N(4) subfamily.</text>
</comment>
<keyword evidence="6" id="KW-0238">DNA-binding</keyword>
<evidence type="ECO:0000256" key="3">
    <source>
        <dbReference type="ARBA" id="ARBA00022679"/>
    </source>
</evidence>
<keyword evidence="3" id="KW-0808">Transferase</keyword>
<dbReference type="GO" id="GO:0008170">
    <property type="term" value="F:N-methyltransferase activity"/>
    <property type="evidence" value="ECO:0007669"/>
    <property type="project" value="InterPro"/>
</dbReference>
<keyword evidence="5" id="KW-0680">Restriction system</keyword>
<proteinExistence type="inferred from homology"/>
<sequence length="439" mass="50812">MQKKDLDEWLSEWTFKNREKGRYTHSIHKYPAVFIPELADKIISMYSNEGDVVLDIFSGSGTSVLESIVNKRIGMGIELNPLAYFISRFKIKPIDVNELGENIAELYDDFKNHHEFSIKSFDNDIFWFSEITLNSISKYLSYIERFSYDSYCFFKVCLSEIIRDISFCNHNGFKMHKDKNKESTSNYDDDKLLESLSSVISRNFKYVKSYRELIDSNSDYKRIIDKSCIYNHNTTMLHENIKPNSVDLIITSPPYGDSKTTVAYGQFSRLSMQIFGMDPVGDSKITQVDNELLGGKIKGIDPFDYSTKSLTLQNIQELFISRASLCEDKKGKKRHLDRLKDILSFYTDLDLAIKNASVYLKKDKYFVLITASRVVHNTKLHTDQIISELSYGYGFKLKNIHYRDIHNKRMPSRVSATNVVGETAPTMTEESIIVFKKIK</sequence>
<evidence type="ECO:0000313" key="10">
    <source>
        <dbReference type="EMBL" id="PMM66928.1"/>
    </source>
</evidence>
<feature type="domain" description="DNA methylase N-4/N-6" evidence="9">
    <location>
        <begin position="12"/>
        <end position="81"/>
    </location>
</feature>
<evidence type="ECO:0000256" key="6">
    <source>
        <dbReference type="ARBA" id="ARBA00023125"/>
    </source>
</evidence>
<dbReference type="Gene3D" id="3.40.50.150">
    <property type="entry name" value="Vaccinia Virus protein VP39"/>
    <property type="match status" value="2"/>
</dbReference>
<name>A0A2N7K164_VIBSP</name>
<dbReference type="GO" id="GO:0003677">
    <property type="term" value="F:DNA binding"/>
    <property type="evidence" value="ECO:0007669"/>
    <property type="project" value="UniProtKB-KW"/>
</dbReference>
<organism evidence="10 11">
    <name type="scientific">Vibrio splendidus</name>
    <dbReference type="NCBI Taxonomy" id="29497"/>
    <lineage>
        <taxon>Bacteria</taxon>
        <taxon>Pseudomonadati</taxon>
        <taxon>Pseudomonadota</taxon>
        <taxon>Gammaproteobacteria</taxon>
        <taxon>Vibrionales</taxon>
        <taxon>Vibrionaceae</taxon>
        <taxon>Vibrio</taxon>
    </lineage>
</organism>
<dbReference type="InterPro" id="IPR002941">
    <property type="entry name" value="DNA_methylase_N4/N6"/>
</dbReference>
<dbReference type="InterPro" id="IPR029063">
    <property type="entry name" value="SAM-dependent_MTases_sf"/>
</dbReference>
<dbReference type="GO" id="GO:0009307">
    <property type="term" value="P:DNA restriction-modification system"/>
    <property type="evidence" value="ECO:0007669"/>
    <property type="project" value="UniProtKB-KW"/>
</dbReference>
<dbReference type="PRINTS" id="PR00508">
    <property type="entry name" value="S21N4MTFRASE"/>
</dbReference>
<dbReference type="GO" id="GO:0032259">
    <property type="term" value="P:methylation"/>
    <property type="evidence" value="ECO:0007669"/>
    <property type="project" value="UniProtKB-KW"/>
</dbReference>
<keyword evidence="4" id="KW-0949">S-adenosyl-L-methionine</keyword>
<dbReference type="EMBL" id="MCZF01000002">
    <property type="protein sequence ID" value="PMM66928.1"/>
    <property type="molecule type" value="Genomic_DNA"/>
</dbReference>
<dbReference type="AlphaFoldDB" id="A0A2N7K164"/>
<evidence type="ECO:0000256" key="2">
    <source>
        <dbReference type="ARBA" id="ARBA00022603"/>
    </source>
</evidence>
<accession>A0A2N7K164</accession>